<dbReference type="PRINTS" id="PR01437">
    <property type="entry name" value="NUOXDRDTASE4"/>
</dbReference>
<dbReference type="PANTHER" id="PTHR42703:SF1">
    <property type="entry name" value="NA(+)_H(+) ANTIPORTER SUBUNIT D1"/>
    <property type="match status" value="1"/>
</dbReference>
<feature type="transmembrane region" description="Helical" evidence="8">
    <location>
        <begin position="6"/>
        <end position="28"/>
    </location>
</feature>
<keyword evidence="4 7" id="KW-0812">Transmembrane</keyword>
<feature type="transmembrane region" description="Helical" evidence="8">
    <location>
        <begin position="369"/>
        <end position="387"/>
    </location>
</feature>
<feature type="transmembrane region" description="Helical" evidence="8">
    <location>
        <begin position="407"/>
        <end position="426"/>
    </location>
</feature>
<dbReference type="GO" id="GO:0005886">
    <property type="term" value="C:plasma membrane"/>
    <property type="evidence" value="ECO:0007669"/>
    <property type="project" value="UniProtKB-SubCell"/>
</dbReference>
<dbReference type="Pfam" id="PF00361">
    <property type="entry name" value="Proton_antipo_M"/>
    <property type="match status" value="1"/>
</dbReference>
<feature type="transmembrane region" description="Helical" evidence="8">
    <location>
        <begin position="300"/>
        <end position="321"/>
    </location>
</feature>
<evidence type="ECO:0000256" key="4">
    <source>
        <dbReference type="ARBA" id="ARBA00022692"/>
    </source>
</evidence>
<dbReference type="InterPro" id="IPR001750">
    <property type="entry name" value="ND/Mrp_TM"/>
</dbReference>
<evidence type="ECO:0000256" key="5">
    <source>
        <dbReference type="ARBA" id="ARBA00022989"/>
    </source>
</evidence>
<feature type="domain" description="NADH:quinone oxidoreductase/Mrp antiporter transmembrane" evidence="9">
    <location>
        <begin position="130"/>
        <end position="413"/>
    </location>
</feature>
<comment type="caution">
    <text evidence="10">The sequence shown here is derived from an EMBL/GenBank/DDBJ whole genome shotgun (WGS) entry which is preliminary data.</text>
</comment>
<evidence type="ECO:0000256" key="6">
    <source>
        <dbReference type="ARBA" id="ARBA00023136"/>
    </source>
</evidence>
<keyword evidence="5 8" id="KW-1133">Transmembrane helix</keyword>
<feature type="transmembrane region" description="Helical" evidence="8">
    <location>
        <begin position="136"/>
        <end position="154"/>
    </location>
</feature>
<evidence type="ECO:0000256" key="2">
    <source>
        <dbReference type="ARBA" id="ARBA00005346"/>
    </source>
</evidence>
<keyword evidence="6 8" id="KW-0472">Membrane</keyword>
<proteinExistence type="inferred from homology"/>
<evidence type="ECO:0000256" key="3">
    <source>
        <dbReference type="ARBA" id="ARBA00022475"/>
    </source>
</evidence>
<feature type="transmembrane region" description="Helical" evidence="8">
    <location>
        <begin position="166"/>
        <end position="187"/>
    </location>
</feature>
<dbReference type="NCBIfam" id="NF009308">
    <property type="entry name" value="PRK12665.1"/>
    <property type="match status" value="1"/>
</dbReference>
<feature type="transmembrane region" description="Helical" evidence="8">
    <location>
        <begin position="78"/>
        <end position="97"/>
    </location>
</feature>
<name>A0A918WTZ9_9ACTN</name>
<evidence type="ECO:0000313" key="11">
    <source>
        <dbReference type="Proteomes" id="UP000638353"/>
    </source>
</evidence>
<keyword evidence="3" id="KW-1003">Cell membrane</keyword>
<feature type="transmembrane region" description="Helical" evidence="8">
    <location>
        <begin position="35"/>
        <end position="52"/>
    </location>
</feature>
<feature type="transmembrane region" description="Helical" evidence="8">
    <location>
        <begin position="239"/>
        <end position="260"/>
    </location>
</feature>
<dbReference type="PANTHER" id="PTHR42703">
    <property type="entry name" value="NADH DEHYDROGENASE"/>
    <property type="match status" value="1"/>
</dbReference>
<dbReference type="GO" id="GO:0008137">
    <property type="term" value="F:NADH dehydrogenase (ubiquinone) activity"/>
    <property type="evidence" value="ECO:0007669"/>
    <property type="project" value="InterPro"/>
</dbReference>
<dbReference type="InterPro" id="IPR003918">
    <property type="entry name" value="NADH_UbQ_OxRdtase"/>
</dbReference>
<organism evidence="10 11">
    <name type="scientific">Streptomyces finlayi</name>
    <dbReference type="NCBI Taxonomy" id="67296"/>
    <lineage>
        <taxon>Bacteria</taxon>
        <taxon>Bacillati</taxon>
        <taxon>Actinomycetota</taxon>
        <taxon>Actinomycetes</taxon>
        <taxon>Kitasatosporales</taxon>
        <taxon>Streptomycetaceae</taxon>
        <taxon>Streptomyces</taxon>
    </lineage>
</organism>
<protein>
    <submittedName>
        <fullName evidence="10">Na+/H+ antiporter subunit D</fullName>
    </submittedName>
</protein>
<reference evidence="10" key="1">
    <citation type="journal article" date="2014" name="Int. J. Syst. Evol. Microbiol.">
        <title>Complete genome sequence of Corynebacterium casei LMG S-19264T (=DSM 44701T), isolated from a smear-ripened cheese.</title>
        <authorList>
            <consortium name="US DOE Joint Genome Institute (JGI-PGF)"/>
            <person name="Walter F."/>
            <person name="Albersmeier A."/>
            <person name="Kalinowski J."/>
            <person name="Ruckert C."/>
        </authorList>
    </citation>
    <scope>NUCLEOTIDE SEQUENCE</scope>
    <source>
        <strain evidence="10">JCM 4637</strain>
    </source>
</reference>
<feature type="transmembrane region" description="Helical" evidence="8">
    <location>
        <begin position="272"/>
        <end position="293"/>
    </location>
</feature>
<evidence type="ECO:0000256" key="1">
    <source>
        <dbReference type="ARBA" id="ARBA00004651"/>
    </source>
</evidence>
<dbReference type="GO" id="GO:0042773">
    <property type="term" value="P:ATP synthesis coupled electron transport"/>
    <property type="evidence" value="ECO:0007669"/>
    <property type="project" value="InterPro"/>
</dbReference>
<comment type="similarity">
    <text evidence="2">Belongs to the CPA3 antiporters (TC 2.A.63) subunit D family.</text>
</comment>
<feature type="transmembrane region" description="Helical" evidence="8">
    <location>
        <begin position="477"/>
        <end position="495"/>
    </location>
</feature>
<dbReference type="EMBL" id="BMVC01000002">
    <property type="protein sequence ID" value="GHC83043.1"/>
    <property type="molecule type" value="Genomic_DNA"/>
</dbReference>
<accession>A0A918WTZ9</accession>
<reference evidence="10" key="2">
    <citation type="submission" date="2020-09" db="EMBL/GenBank/DDBJ databases">
        <authorList>
            <person name="Sun Q."/>
            <person name="Ohkuma M."/>
        </authorList>
    </citation>
    <scope>NUCLEOTIDE SEQUENCE</scope>
    <source>
        <strain evidence="10">JCM 4637</strain>
    </source>
</reference>
<evidence type="ECO:0000313" key="10">
    <source>
        <dbReference type="EMBL" id="GHC83043.1"/>
    </source>
</evidence>
<feature type="transmembrane region" description="Helical" evidence="8">
    <location>
        <begin position="109"/>
        <end position="130"/>
    </location>
</feature>
<comment type="subcellular location">
    <subcellularLocation>
        <location evidence="1">Cell membrane</location>
        <topology evidence="1">Multi-pass membrane protein</topology>
    </subcellularLocation>
    <subcellularLocation>
        <location evidence="7">Membrane</location>
        <topology evidence="7">Multi-pass membrane protein</topology>
    </subcellularLocation>
</comment>
<sequence>MNALVPLPVVLPIAFCGWSVAVGPRLIALQRIASVAMLATVLAVDVILLVQADRNGPLVVHLGDFAPPLGVTLVADRLSALMLTVSGAVTLLVLLYAMGQEGRARGPRAITFFHPAYQVLIAGVSLTFLAGDLVNLYVGFEIMLMASFVLITVASNEARLRAGSTYVIVSLASSLVFLVGIALTYAATGTVNFAQLAIALGDLPIGIRTLSEALLLTVFGVKAAVFPVAAWLPDSYPTAPAPVTAVFAGLLTKVGVYCMIRTETLLFPGNRLSAILMTVACASMLIGILGAVAQTDLKRLLSFTLVSHIGFMLYGLALGSAAGISGAIVYTAHHITVQTTLFLACGLLEQRYGTTELTRLGGAVRSAPLIAVLWFVPAMSLAGIPPLSGFLGKLGLIRAGVEDGGNWAYVAIGFVMVSSLLTLYVVTKVWNLAFWRTAPEPDAAPDPVRAEPPPLGRNATLVLAPPQKAPERAVPRLTTGATVAAVLLGLAYTFLATPLVGVADRGAAELLARTPYIEAVLGS</sequence>
<dbReference type="InterPro" id="IPR050586">
    <property type="entry name" value="CPA3_Na-H_Antiporter_D"/>
</dbReference>
<dbReference type="RefSeq" id="WP_189822378.1">
    <property type="nucleotide sequence ID" value="NZ_BMVC01000002.1"/>
</dbReference>
<dbReference type="Proteomes" id="UP000638353">
    <property type="component" value="Unassembled WGS sequence"/>
</dbReference>
<gene>
    <name evidence="10" type="ORF">GCM10010334_11800</name>
</gene>
<evidence type="ECO:0000256" key="7">
    <source>
        <dbReference type="RuleBase" id="RU000320"/>
    </source>
</evidence>
<evidence type="ECO:0000256" key="8">
    <source>
        <dbReference type="SAM" id="Phobius"/>
    </source>
</evidence>
<dbReference type="AlphaFoldDB" id="A0A918WTZ9"/>
<evidence type="ECO:0000259" key="9">
    <source>
        <dbReference type="Pfam" id="PF00361"/>
    </source>
</evidence>